<dbReference type="HOGENOM" id="CLU_152435_1_0_11"/>
<feature type="transmembrane region" description="Helical" evidence="1">
    <location>
        <begin position="47"/>
        <end position="67"/>
    </location>
</feature>
<dbReference type="GeneID" id="92868619"/>
<feature type="transmembrane region" description="Helical" evidence="1">
    <location>
        <begin position="79"/>
        <end position="100"/>
    </location>
</feature>
<dbReference type="Proteomes" id="UP000000328">
    <property type="component" value="Chromosome"/>
</dbReference>
<keyword evidence="1" id="KW-0472">Membrane</keyword>
<dbReference type="AlphaFoldDB" id="A0A0H3CX59"/>
<protein>
    <recommendedName>
        <fullName evidence="4">Integral membrane protein</fullName>
    </recommendedName>
</protein>
<dbReference type="InterPro" id="IPR021385">
    <property type="entry name" value="DUF3017"/>
</dbReference>
<dbReference type="eggNOG" id="ENOG5033CNM">
    <property type="taxonomic scope" value="Bacteria"/>
</dbReference>
<dbReference type="KEGG" id="amd:AMED_0820"/>
<keyword evidence="1" id="KW-0812">Transmembrane</keyword>
<proteinExistence type="predicted"/>
<evidence type="ECO:0000256" key="1">
    <source>
        <dbReference type="SAM" id="Phobius"/>
    </source>
</evidence>
<gene>
    <name evidence="2" type="ordered locus">AMED_0820</name>
</gene>
<sequence length="107" mass="11295">MTVTEDRRDIGDRRSGQGRFSQLPFAVVLLVVAVAALRIFQYHWREGAALIGAALLLAAVLRLALPTARAGLLAIRGKLVDVVTFTCLAAAVLYVALTIIGGPLGSP</sequence>
<dbReference type="OrthoDB" id="5193401at2"/>
<dbReference type="EMBL" id="CP002000">
    <property type="protein sequence ID" value="ADJ42640.1"/>
    <property type="molecule type" value="Genomic_DNA"/>
</dbReference>
<dbReference type="RefSeq" id="WP_013222733.1">
    <property type="nucleotide sequence ID" value="NC_014318.1"/>
</dbReference>
<evidence type="ECO:0000313" key="3">
    <source>
        <dbReference type="Proteomes" id="UP000000328"/>
    </source>
</evidence>
<name>A0A0H3CX59_AMYMU</name>
<organism evidence="2 3">
    <name type="scientific">Amycolatopsis mediterranei (strain U-32)</name>
    <dbReference type="NCBI Taxonomy" id="749927"/>
    <lineage>
        <taxon>Bacteria</taxon>
        <taxon>Bacillati</taxon>
        <taxon>Actinomycetota</taxon>
        <taxon>Actinomycetes</taxon>
        <taxon>Pseudonocardiales</taxon>
        <taxon>Pseudonocardiaceae</taxon>
        <taxon>Amycolatopsis</taxon>
    </lineage>
</organism>
<dbReference type="Pfam" id="PF11222">
    <property type="entry name" value="DUF3017"/>
    <property type="match status" value="1"/>
</dbReference>
<accession>A0A0H3CX59</accession>
<keyword evidence="1" id="KW-1133">Transmembrane helix</keyword>
<reference evidence="2 3" key="1">
    <citation type="journal article" date="2010" name="Cell Res.">
        <title>Complete genome sequence of the rifamycin SV-producing Amycolatopsis mediterranei U32 revealed its genetic characteristics in phylogeny and metabolism.</title>
        <authorList>
            <person name="Zhao W."/>
            <person name="Zhong Y."/>
            <person name="Yuan H."/>
            <person name="Wang J."/>
            <person name="Zheng H."/>
            <person name="Wang Y."/>
            <person name="Cen X."/>
            <person name="Xu F."/>
            <person name="Bai J."/>
            <person name="Han X."/>
            <person name="Lu G."/>
            <person name="Zhu Y."/>
            <person name="Shao Z."/>
            <person name="Yan H."/>
            <person name="Li C."/>
            <person name="Peng N."/>
            <person name="Zhang Z."/>
            <person name="Zhang Y."/>
            <person name="Lin W."/>
            <person name="Fan Y."/>
            <person name="Qin Z."/>
            <person name="Hu Y."/>
            <person name="Zhu B."/>
            <person name="Wang S."/>
            <person name="Ding X."/>
            <person name="Zhao G.P."/>
        </authorList>
    </citation>
    <scope>NUCLEOTIDE SEQUENCE [LARGE SCALE GENOMIC DNA]</scope>
    <source>
        <strain evidence="3">U-32</strain>
    </source>
</reference>
<evidence type="ECO:0000313" key="2">
    <source>
        <dbReference type="EMBL" id="ADJ42640.1"/>
    </source>
</evidence>
<feature type="transmembrane region" description="Helical" evidence="1">
    <location>
        <begin position="20"/>
        <end position="41"/>
    </location>
</feature>
<dbReference type="PATRIC" id="fig|749927.5.peg.848"/>
<evidence type="ECO:0008006" key="4">
    <source>
        <dbReference type="Google" id="ProtNLM"/>
    </source>
</evidence>